<keyword evidence="1" id="KW-0812">Transmembrane</keyword>
<protein>
    <submittedName>
        <fullName evidence="2">Uncharacterized protein</fullName>
    </submittedName>
</protein>
<proteinExistence type="predicted"/>
<dbReference type="Proteomes" id="UP000275408">
    <property type="component" value="Unassembled WGS sequence"/>
</dbReference>
<comment type="caution">
    <text evidence="2">The sequence shown here is derived from an EMBL/GenBank/DDBJ whole genome shotgun (WGS) entry which is preliminary data.</text>
</comment>
<feature type="transmembrane region" description="Helical" evidence="1">
    <location>
        <begin position="791"/>
        <end position="815"/>
    </location>
</feature>
<dbReference type="InterPro" id="IPR005049">
    <property type="entry name" value="STL-like"/>
</dbReference>
<dbReference type="AlphaFoldDB" id="A0A3M6UXM2"/>
<evidence type="ECO:0000313" key="2">
    <source>
        <dbReference type="EMBL" id="RMX58422.1"/>
    </source>
</evidence>
<dbReference type="PANTHER" id="PTHR31362:SF0">
    <property type="entry name" value="EXOSTOSIN DOMAIN-CONTAINING PROTEIN-RELATED"/>
    <property type="match status" value="1"/>
</dbReference>
<accession>A0A3M6UXM2</accession>
<feature type="transmembrane region" description="Helical" evidence="1">
    <location>
        <begin position="370"/>
        <end position="390"/>
    </location>
</feature>
<organism evidence="2 3">
    <name type="scientific">Pocillopora damicornis</name>
    <name type="common">Cauliflower coral</name>
    <name type="synonym">Millepora damicornis</name>
    <dbReference type="NCBI Taxonomy" id="46731"/>
    <lineage>
        <taxon>Eukaryota</taxon>
        <taxon>Metazoa</taxon>
        <taxon>Cnidaria</taxon>
        <taxon>Anthozoa</taxon>
        <taxon>Hexacorallia</taxon>
        <taxon>Scleractinia</taxon>
        <taxon>Astrocoeniina</taxon>
        <taxon>Pocilloporidae</taxon>
        <taxon>Pocillopora</taxon>
    </lineage>
</organism>
<dbReference type="EMBL" id="RCHS01000518">
    <property type="protein sequence ID" value="RMX58422.1"/>
    <property type="molecule type" value="Genomic_DNA"/>
</dbReference>
<dbReference type="OrthoDB" id="5945766at2759"/>
<gene>
    <name evidence="2" type="ORF">pdam_00023888</name>
</gene>
<keyword evidence="3" id="KW-1185">Reference proteome</keyword>
<keyword evidence="1" id="KW-0472">Membrane</keyword>
<name>A0A3M6UXM2_POCDA</name>
<reference evidence="2 3" key="1">
    <citation type="journal article" date="2018" name="Sci. Rep.">
        <title>Comparative analysis of the Pocillopora damicornis genome highlights role of immune system in coral evolution.</title>
        <authorList>
            <person name="Cunning R."/>
            <person name="Bay R.A."/>
            <person name="Gillette P."/>
            <person name="Baker A.C."/>
            <person name="Traylor-Knowles N."/>
        </authorList>
    </citation>
    <scope>NUCLEOTIDE SEQUENCE [LARGE SCALE GENOMIC DNA]</scope>
    <source>
        <strain evidence="2">RSMAS</strain>
        <tissue evidence="2">Whole animal</tissue>
    </source>
</reference>
<evidence type="ECO:0000256" key="1">
    <source>
        <dbReference type="SAM" id="Phobius"/>
    </source>
</evidence>
<dbReference type="Pfam" id="PF03385">
    <property type="entry name" value="STELLO"/>
    <property type="match status" value="3"/>
</dbReference>
<evidence type="ECO:0000313" key="3">
    <source>
        <dbReference type="Proteomes" id="UP000275408"/>
    </source>
</evidence>
<sequence>MSTRVFCASLTGSYRWLALLAVLTVSLVYGIGYGLIPIPKSYPVPRKGFHNPFPTVHNVSNSSCLRNAFSDVVLVIVFNFPFYSNIPTLTTLYKNAFPTIMFCGSKETKDHTVEALDVYKGYFAYMCMSRAMEKYPGYSGYLLISDDLILNYWNLVGLSRNKIWEGPKVPILIEFMPAEKWSWWYSEWGVKTCQKAYAEIWASRKYSVNKKMAKVKNNSVNENVHFRGPLLDIKWTVNISKGNVDWTFLCPRGRSDIFYVPRKFADEFKTLSHIFYKHRSFLEIAIPTMLRMIDKKKNFEYIPGIYLPGVGDRQSEFLWERYNPTLAFIHPFKLNYEHDGALNKPLLKHWIIAYSDSLMFCTSLTGSYRWLAGLAVLTVSLVYGIGYGLVPISKSYQVPKAEFHKPFPTVHNASRSSCLRNAFSDVALVIVFNSPFYSNIPLLTTLYKNAFPTIMFCGSKKTKDYTVEVLDVHKGYFAYMCMSLAMEKYPGYSGYLLISDDLILNYWNLVGLSRNKIWEGPNVPILTEFTPPENWSWWYSEWGVKTCQKAYDEIWASRKYSVKKKMAKVKNNLVKENVHFRGPLLDIKWSIDISKGNGDWTFLCPRGRSDIFYVPRKFADEFKTLSRIFYKHRSFLEIAVPTMLRMIEKDENFEYIPGIYLPGVGDRRSDFLWKVYKTTLAFIHPFKLNYEHDGALNKALLKHWIIEYSDNLTHMFHSNILGSNRRLVLKVVLIVSMVYGISYEILVPTMCRILDKAENFDSIYSVYLSGYSTDGQADIFWKNMTRPDSCFFILLNLVTVIFSNIMGVIPLSPIFNYVLMRKELLAVHNDSKSSCLRDAFSDIVLVIVYHYPLYSSIPTLTALYKNAFPTTMFCGPQRTKNYTVEAVDVNKGYFAYMCMSRAMEKYPGYAGYLQISDDVLLNYWNLVGLDRDKIRVYPRYPIAIKGWYWWNSKWGVKTCQKAFNEIWAVRKSSKNEWLPNKTSSTSVYKKVHSRDPLRGINGSTDLFKRSENWALLCDRGRSDIFYIPGKFADAYKKLSRIFHKHQTFLEIAVPAMCRILEKAENFEFIRGVYLSGYSTDGQADIFWKKYDKTRLVFIHPFKLSFKHDGALNKELLRSWIIDYSDSLSKC</sequence>
<dbReference type="STRING" id="46731.A0A3M6UXM2"/>
<dbReference type="PANTHER" id="PTHR31362">
    <property type="entry name" value="GLYCOSYLTRANSFERASE STELLO1-RELATED"/>
    <property type="match status" value="1"/>
</dbReference>
<keyword evidence="1" id="KW-1133">Transmembrane helix</keyword>